<organism evidence="1 2">
    <name type="scientific">Lishizhenia tianjinensis</name>
    <dbReference type="NCBI Taxonomy" id="477690"/>
    <lineage>
        <taxon>Bacteria</taxon>
        <taxon>Pseudomonadati</taxon>
        <taxon>Bacteroidota</taxon>
        <taxon>Flavobacteriia</taxon>
        <taxon>Flavobacteriales</taxon>
        <taxon>Crocinitomicaceae</taxon>
        <taxon>Lishizhenia</taxon>
    </lineage>
</organism>
<dbReference type="STRING" id="477690.SAMN05216474_0121"/>
<dbReference type="SUPFAM" id="SSF88713">
    <property type="entry name" value="Glycoside hydrolase/deacetylase"/>
    <property type="match status" value="1"/>
</dbReference>
<accession>A0A1I6XDV0</accession>
<name>A0A1I6XDV0_9FLAO</name>
<reference evidence="1 2" key="1">
    <citation type="submission" date="2016-10" db="EMBL/GenBank/DDBJ databases">
        <authorList>
            <person name="de Groot N.N."/>
        </authorList>
    </citation>
    <scope>NUCLEOTIDE SEQUENCE [LARGE SCALE GENOMIC DNA]</scope>
    <source>
        <strain evidence="1 2">CGMCC 1.7005</strain>
    </source>
</reference>
<keyword evidence="2" id="KW-1185">Reference proteome</keyword>
<dbReference type="OrthoDB" id="8597776at2"/>
<dbReference type="AlphaFoldDB" id="A0A1I6XDV0"/>
<sequence>MNIFLTLDYELFFGNPTGSVEKCILEPTERLLNISRKYGVGMTYFVDIGYLLAMEREMIHFPQLQHDYNLVVDQLHKIIAEGSDVQLHIHPHWEDCNYTPEGWNMITHLHYKLDDFPEEEIYPLVKRYKEKLEEIIGRKVNSFRAGGWCLQPFSKVEKAFQELGIKYDTTVFQGGKFSSEHYAFDFTSAPNKGRYQFQSVLTHENPEGYFTEIPIGGMKYHPLFYWQLYGWGRVRPSRHKMLGDGNFIAQPGRKQKHLTKSSWNHISMDGYFASKLKSATRKFAKSGRTDLVVIGHPKSMTEFSFERLERYIQAMQKKHEFLTFKDLPHAD</sequence>
<proteinExistence type="predicted"/>
<dbReference type="RefSeq" id="WP_139230189.1">
    <property type="nucleotide sequence ID" value="NZ_FPAS01000001.1"/>
</dbReference>
<evidence type="ECO:0000313" key="2">
    <source>
        <dbReference type="Proteomes" id="UP000236454"/>
    </source>
</evidence>
<protein>
    <submittedName>
        <fullName evidence="1">Polysaccharide deacetylase</fullName>
    </submittedName>
</protein>
<dbReference type="EMBL" id="FPAS01000001">
    <property type="protein sequence ID" value="SFT36377.1"/>
    <property type="molecule type" value="Genomic_DNA"/>
</dbReference>
<dbReference type="Proteomes" id="UP000236454">
    <property type="component" value="Unassembled WGS sequence"/>
</dbReference>
<dbReference type="GO" id="GO:0005975">
    <property type="term" value="P:carbohydrate metabolic process"/>
    <property type="evidence" value="ECO:0007669"/>
    <property type="project" value="InterPro"/>
</dbReference>
<dbReference type="InterPro" id="IPR011330">
    <property type="entry name" value="Glyco_hydro/deAcase_b/a-brl"/>
</dbReference>
<dbReference type="Gene3D" id="3.20.20.370">
    <property type="entry name" value="Glycoside hydrolase/deacetylase"/>
    <property type="match status" value="1"/>
</dbReference>
<gene>
    <name evidence="1" type="ORF">SAMN05216474_0121</name>
</gene>
<evidence type="ECO:0000313" key="1">
    <source>
        <dbReference type="EMBL" id="SFT36377.1"/>
    </source>
</evidence>